<dbReference type="Gene3D" id="3.40.50.2000">
    <property type="entry name" value="Glycogen Phosphorylase B"/>
    <property type="match status" value="2"/>
</dbReference>
<dbReference type="AlphaFoldDB" id="A0A6P2C5J9"/>
<dbReference type="OrthoDB" id="9765330at2"/>
<dbReference type="Pfam" id="PF00534">
    <property type="entry name" value="Glycos_transf_1"/>
    <property type="match status" value="1"/>
</dbReference>
<evidence type="ECO:0000259" key="2">
    <source>
        <dbReference type="Pfam" id="PF00534"/>
    </source>
</evidence>
<evidence type="ECO:0000256" key="1">
    <source>
        <dbReference type="ARBA" id="ARBA00022679"/>
    </source>
</evidence>
<dbReference type="PANTHER" id="PTHR45947">
    <property type="entry name" value="SULFOQUINOVOSYL TRANSFERASE SQD2"/>
    <property type="match status" value="1"/>
</dbReference>
<evidence type="ECO:0000313" key="3">
    <source>
        <dbReference type="EMBL" id="TVZ06277.1"/>
    </source>
</evidence>
<reference evidence="3 4" key="1">
    <citation type="submission" date="2018-11" db="EMBL/GenBank/DDBJ databases">
        <title>Trebonia kvetii gen.nov., sp.nov., a novel acidophilic actinobacterium, and proposal of the new actinobacterial family Treboniaceae fam. nov.</title>
        <authorList>
            <person name="Rapoport D."/>
            <person name="Sagova-Mareckova M."/>
            <person name="Sedlacek I."/>
            <person name="Provaznik J."/>
            <person name="Kralova S."/>
            <person name="Pavlinic D."/>
            <person name="Benes V."/>
            <person name="Kopecky J."/>
        </authorList>
    </citation>
    <scope>NUCLEOTIDE SEQUENCE [LARGE SCALE GENOMIC DNA]</scope>
    <source>
        <strain evidence="3 4">15Tr583</strain>
    </source>
</reference>
<dbReference type="InterPro" id="IPR001296">
    <property type="entry name" value="Glyco_trans_1"/>
</dbReference>
<keyword evidence="4" id="KW-1185">Reference proteome</keyword>
<name>A0A6P2C5J9_9ACTN</name>
<keyword evidence="1 3" id="KW-0808">Transferase</keyword>
<protein>
    <submittedName>
        <fullName evidence="3">Glycosyltransferase</fullName>
    </submittedName>
</protein>
<dbReference type="SUPFAM" id="SSF53756">
    <property type="entry name" value="UDP-Glycosyltransferase/glycogen phosphorylase"/>
    <property type="match status" value="1"/>
</dbReference>
<dbReference type="InterPro" id="IPR050194">
    <property type="entry name" value="Glycosyltransferase_grp1"/>
</dbReference>
<sequence>MVRVHVVVPEGFDNPGQPTGGNIYDRRVCAGLAEAGWEVLVATVTAPWLVPGAELARIVSAIPDGETVLIDGLIASPAAAQLLPHTGRIRMTVLLHMPLATALDTHHDASAERSERIVLRAAAGVVVTSEWTRRQVLTRYAIPACRVHVARPGVDRVAAQARPVSGRLLCVGVLGRHKGQDLLVEALAGLADRDWHCVLAGPLDRDPDFVERLRARITRLGYGHRVRLSGVLTGAALSHAYATADLLVAPSRSETYGMTVTEALARGLPVMAAAVGGLPEALGTTADGTVPGQLIPPDDPAALAAALGDWLGDECCRRRLRAAARQRRSTLCGWEQTIKEIANAVTVHPGENAR</sequence>
<dbReference type="EMBL" id="RPFW01000001">
    <property type="protein sequence ID" value="TVZ06277.1"/>
    <property type="molecule type" value="Genomic_DNA"/>
</dbReference>
<feature type="domain" description="Glycosyl transferase family 1" evidence="2">
    <location>
        <begin position="168"/>
        <end position="327"/>
    </location>
</feature>
<dbReference type="Proteomes" id="UP000460272">
    <property type="component" value="Unassembled WGS sequence"/>
</dbReference>
<comment type="caution">
    <text evidence="3">The sequence shown here is derived from an EMBL/GenBank/DDBJ whole genome shotgun (WGS) entry which is preliminary data.</text>
</comment>
<evidence type="ECO:0000313" key="4">
    <source>
        <dbReference type="Proteomes" id="UP000460272"/>
    </source>
</evidence>
<organism evidence="3 4">
    <name type="scientific">Trebonia kvetii</name>
    <dbReference type="NCBI Taxonomy" id="2480626"/>
    <lineage>
        <taxon>Bacteria</taxon>
        <taxon>Bacillati</taxon>
        <taxon>Actinomycetota</taxon>
        <taxon>Actinomycetes</taxon>
        <taxon>Streptosporangiales</taxon>
        <taxon>Treboniaceae</taxon>
        <taxon>Trebonia</taxon>
    </lineage>
</organism>
<accession>A0A6P2C5J9</accession>
<dbReference type="PANTHER" id="PTHR45947:SF3">
    <property type="entry name" value="SULFOQUINOVOSYL TRANSFERASE SQD2"/>
    <property type="match status" value="1"/>
</dbReference>
<gene>
    <name evidence="3" type="ORF">EAS64_02235</name>
</gene>
<dbReference type="CDD" id="cd03801">
    <property type="entry name" value="GT4_PimA-like"/>
    <property type="match status" value="1"/>
</dbReference>
<dbReference type="GO" id="GO:0016757">
    <property type="term" value="F:glycosyltransferase activity"/>
    <property type="evidence" value="ECO:0007669"/>
    <property type="project" value="InterPro"/>
</dbReference>
<proteinExistence type="predicted"/>